<dbReference type="Proteomes" id="UP000176377">
    <property type="component" value="Unassembled WGS sequence"/>
</dbReference>
<accession>A0A1F6DHY2</accession>
<proteinExistence type="predicted"/>
<dbReference type="AlphaFoldDB" id="A0A1F6DHY2"/>
<sequence>MTDIVSIALTGFFVWSGLGIAATTTPVAVPAAISVPEKTLTVKLTAYNAVPEQTDSNPMVTASGAWTNPEVIAARSRDLASDLPFGTIIAIESPAKSNSCGFGSVAHLIGYRVIADTMHERMRNKIDIVLDAEDTVMIGVNGQPRKATNPARALGICTVKARVVGRIPVKDIPETQSELALMVRGALASK</sequence>
<evidence type="ECO:0000313" key="1">
    <source>
        <dbReference type="EMBL" id="OGG60612.1"/>
    </source>
</evidence>
<protein>
    <submittedName>
        <fullName evidence="1">Uncharacterized protein</fullName>
    </submittedName>
</protein>
<evidence type="ECO:0000313" key="2">
    <source>
        <dbReference type="Proteomes" id="UP000176377"/>
    </source>
</evidence>
<dbReference type="EMBL" id="MFLA01000004">
    <property type="protein sequence ID" value="OGG60612.1"/>
    <property type="molecule type" value="Genomic_DNA"/>
</dbReference>
<name>A0A1F6DHY2_9BACT</name>
<reference evidence="1 2" key="1">
    <citation type="journal article" date="2016" name="Nat. Commun.">
        <title>Thousands of microbial genomes shed light on interconnected biogeochemical processes in an aquifer system.</title>
        <authorList>
            <person name="Anantharaman K."/>
            <person name="Brown C.T."/>
            <person name="Hug L.A."/>
            <person name="Sharon I."/>
            <person name="Castelle C.J."/>
            <person name="Probst A.J."/>
            <person name="Thomas B.C."/>
            <person name="Singh A."/>
            <person name="Wilkins M.J."/>
            <person name="Karaoz U."/>
            <person name="Brodie E.L."/>
            <person name="Williams K.H."/>
            <person name="Hubbard S.S."/>
            <person name="Banfield J.F."/>
        </authorList>
    </citation>
    <scope>NUCLEOTIDE SEQUENCE [LARGE SCALE GENOMIC DNA]</scope>
</reference>
<gene>
    <name evidence="1" type="ORF">A2765_03480</name>
</gene>
<dbReference type="CDD" id="cd22784">
    <property type="entry name" value="DPBB_MltA_YuiC-like"/>
    <property type="match status" value="1"/>
</dbReference>
<comment type="caution">
    <text evidence="1">The sequence shown here is derived from an EMBL/GenBank/DDBJ whole genome shotgun (WGS) entry which is preliminary data.</text>
</comment>
<organism evidence="1 2">
    <name type="scientific">Candidatus Kaiserbacteria bacterium RIFCSPHIGHO2_01_FULL_56_24</name>
    <dbReference type="NCBI Taxonomy" id="1798487"/>
    <lineage>
        <taxon>Bacteria</taxon>
        <taxon>Candidatus Kaiseribacteriota</taxon>
    </lineage>
</organism>